<dbReference type="PANTHER" id="PTHR11851:SF226">
    <property type="entry name" value="CYTOCHROME B-C1 COMPLEX SUBUNIT 2, MITOCHONDRIAL"/>
    <property type="match status" value="1"/>
</dbReference>
<protein>
    <submittedName>
        <fullName evidence="6">Cytochrome b-c1 complex subunit 2</fullName>
    </submittedName>
</protein>
<dbReference type="SUPFAM" id="SSF63411">
    <property type="entry name" value="LuxS/MPP-like metallohydrolase"/>
    <property type="match status" value="2"/>
</dbReference>
<dbReference type="InterPro" id="IPR007863">
    <property type="entry name" value="Peptidase_M16_C"/>
</dbReference>
<name>A0A1V9XYG9_9ACAR</name>
<dbReference type="EMBL" id="MNPL01002111">
    <property type="protein sequence ID" value="OQR78536.1"/>
    <property type="molecule type" value="Genomic_DNA"/>
</dbReference>
<evidence type="ECO:0000313" key="6">
    <source>
        <dbReference type="EMBL" id="OQR78536.1"/>
    </source>
</evidence>
<organism evidence="6 7">
    <name type="scientific">Tropilaelaps mercedesae</name>
    <dbReference type="NCBI Taxonomy" id="418985"/>
    <lineage>
        <taxon>Eukaryota</taxon>
        <taxon>Metazoa</taxon>
        <taxon>Ecdysozoa</taxon>
        <taxon>Arthropoda</taxon>
        <taxon>Chelicerata</taxon>
        <taxon>Arachnida</taxon>
        <taxon>Acari</taxon>
        <taxon>Parasitiformes</taxon>
        <taxon>Mesostigmata</taxon>
        <taxon>Gamasina</taxon>
        <taxon>Dermanyssoidea</taxon>
        <taxon>Laelapidae</taxon>
        <taxon>Tropilaelaps</taxon>
    </lineage>
</organism>
<dbReference type="Proteomes" id="UP000192247">
    <property type="component" value="Unassembled WGS sequence"/>
</dbReference>
<dbReference type="STRING" id="418985.A0A1V9XYG9"/>
<evidence type="ECO:0000256" key="3">
    <source>
        <dbReference type="ARBA" id="ARBA00023128"/>
    </source>
</evidence>
<dbReference type="Pfam" id="PF00675">
    <property type="entry name" value="Peptidase_M16"/>
    <property type="match status" value="1"/>
</dbReference>
<accession>A0A1V9XYG9</accession>
<dbReference type="FunFam" id="3.30.830.10:FF:000039">
    <property type="entry name" value="Ubiquinol-cytochrome c reductase core subunit 2"/>
    <property type="match status" value="1"/>
</dbReference>
<dbReference type="GO" id="GO:0016020">
    <property type="term" value="C:membrane"/>
    <property type="evidence" value="ECO:0007669"/>
    <property type="project" value="UniProtKB-ARBA"/>
</dbReference>
<dbReference type="OrthoDB" id="6369905at2759"/>
<evidence type="ECO:0000259" key="5">
    <source>
        <dbReference type="Pfam" id="PF05193"/>
    </source>
</evidence>
<keyword evidence="2" id="KW-0809">Transit peptide</keyword>
<feature type="domain" description="Peptidase M16 C-terminal" evidence="5">
    <location>
        <begin position="205"/>
        <end position="386"/>
    </location>
</feature>
<dbReference type="FunFam" id="3.30.830.10:FF:000021">
    <property type="entry name" value="Cytochrome b-c1 complex subunit 2"/>
    <property type="match status" value="1"/>
</dbReference>
<comment type="caution">
    <text evidence="6">The sequence shown here is derived from an EMBL/GenBank/DDBJ whole genome shotgun (WGS) entry which is preliminary data.</text>
</comment>
<dbReference type="Pfam" id="PF05193">
    <property type="entry name" value="Peptidase_M16_C"/>
    <property type="match status" value="1"/>
</dbReference>
<evidence type="ECO:0000259" key="4">
    <source>
        <dbReference type="Pfam" id="PF00675"/>
    </source>
</evidence>
<dbReference type="GO" id="GO:0046872">
    <property type="term" value="F:metal ion binding"/>
    <property type="evidence" value="ECO:0007669"/>
    <property type="project" value="InterPro"/>
</dbReference>
<reference evidence="6 7" key="1">
    <citation type="journal article" date="2017" name="Gigascience">
        <title>Draft genome of the honey bee ectoparasitic mite, Tropilaelaps mercedesae, is shaped by the parasitic life history.</title>
        <authorList>
            <person name="Dong X."/>
            <person name="Armstrong S.D."/>
            <person name="Xia D."/>
            <person name="Makepeace B.L."/>
            <person name="Darby A.C."/>
            <person name="Kadowaki T."/>
        </authorList>
    </citation>
    <scope>NUCLEOTIDE SEQUENCE [LARGE SCALE GENOMIC DNA]</scope>
    <source>
        <strain evidence="6">Wuxi-XJTLU</strain>
    </source>
</reference>
<dbReference type="InterPro" id="IPR011249">
    <property type="entry name" value="Metalloenz_LuxS/M16"/>
</dbReference>
<proteinExistence type="predicted"/>
<gene>
    <name evidence="6" type="ORF">BIW11_06341</name>
</gene>
<dbReference type="FunCoup" id="A0A1V9XYG9">
    <property type="interactions" value="905"/>
</dbReference>
<dbReference type="PANTHER" id="PTHR11851">
    <property type="entry name" value="METALLOPROTEASE"/>
    <property type="match status" value="1"/>
</dbReference>
<dbReference type="InterPro" id="IPR050361">
    <property type="entry name" value="MPP/UQCRC_Complex"/>
</dbReference>
<evidence type="ECO:0000256" key="2">
    <source>
        <dbReference type="ARBA" id="ARBA00022946"/>
    </source>
</evidence>
<evidence type="ECO:0000256" key="1">
    <source>
        <dbReference type="ARBA" id="ARBA00004173"/>
    </source>
</evidence>
<dbReference type="InterPro" id="IPR011765">
    <property type="entry name" value="Pept_M16_N"/>
</dbReference>
<dbReference type="InParanoid" id="A0A1V9XYG9"/>
<keyword evidence="3" id="KW-0496">Mitochondrion</keyword>
<feature type="domain" description="Peptidase M16 N-terminal" evidence="4">
    <location>
        <begin position="59"/>
        <end position="195"/>
    </location>
</feature>
<keyword evidence="7" id="KW-1185">Reference proteome</keyword>
<sequence length="465" mass="50181">MTSKLPLVASFKTSCTRALSAQTSARTKQLNSQNSYRLPAEELKTTTLENGLTLHSQENHSPITRIVIATKAGARYEDGSNLGLTHILRSVAGITTKNSSTFAITKNIEWVGGNLYSTSTRDHMIYTLECNRDHAASAINFLNDVVFAPEFRPWELEDALPRLRTELSLFQNNQGARLMDALHKASFRGGLANSLFIEPDLIGKIKSSQLKDFCTSHITGPRTVVSAVGVEHERLVHIYKKLTKLSSSSADEGMTGKFNPSGGEVRVEMPSCKNTMVALAMEASGLANSKEALAFEVVKHILGMSKARVPFSELGATQLGQAVLASKPAHPFSVGSFTAAYSNTGMFGIVLAAHPKEVGSVARAAITAVRSLSKGVSEVDLGAAKQKAKYAIGKRESKHTKIAYNTAIQQLTQGAPHSYEQAVQVIDSMSAQDISAVAQKMSRVKPSMAAVGKLYHTPHLDELLQ</sequence>
<evidence type="ECO:0000313" key="7">
    <source>
        <dbReference type="Proteomes" id="UP000192247"/>
    </source>
</evidence>
<dbReference type="GO" id="GO:0005739">
    <property type="term" value="C:mitochondrion"/>
    <property type="evidence" value="ECO:0007669"/>
    <property type="project" value="UniProtKB-SubCell"/>
</dbReference>
<dbReference type="Gene3D" id="3.30.830.10">
    <property type="entry name" value="Metalloenzyme, LuxS/M16 peptidase-like"/>
    <property type="match status" value="2"/>
</dbReference>
<dbReference type="AlphaFoldDB" id="A0A1V9XYG9"/>
<comment type="subcellular location">
    <subcellularLocation>
        <location evidence="1">Mitochondrion</location>
    </subcellularLocation>
</comment>